<protein>
    <recommendedName>
        <fullName evidence="3">Rubrerythrin diiron-binding domain-containing protein</fullName>
    </recommendedName>
</protein>
<proteinExistence type="predicted"/>
<keyword evidence="2" id="KW-1185">Reference proteome</keyword>
<sequence>MVGMSVSQPVASDHQLARLLQIAMVLEEVVEARANQHHQSFEADLDPEVEALLDHAAAESADHRDRLSALIDELDAEQIPFDQISPLVAQHYDHDRDTDGVLYDQLANEETAYKFYDDLIGAIESSEATFSIEHDRLVETLAGIRAEEADGAENVTKLMEARE</sequence>
<reference evidence="1 2" key="1">
    <citation type="journal article" date="2014" name="PLoS Genet.">
        <title>Phylogenetically driven sequencing of extremely halophilic archaea reveals strategies for static and dynamic osmo-response.</title>
        <authorList>
            <person name="Becker E.A."/>
            <person name="Seitzer P.M."/>
            <person name="Tritt A."/>
            <person name="Larsen D."/>
            <person name="Krusor M."/>
            <person name="Yao A.I."/>
            <person name="Wu D."/>
            <person name="Madern D."/>
            <person name="Eisen J.A."/>
            <person name="Darling A.E."/>
            <person name="Facciotti M.T."/>
        </authorList>
    </citation>
    <scope>NUCLEOTIDE SEQUENCE [LARGE SCALE GENOMIC DNA]</scope>
    <source>
        <strain evidence="1 2">100A6</strain>
    </source>
</reference>
<organism evidence="1 2">
    <name type="scientific">Halococcus hamelinensis 100A6</name>
    <dbReference type="NCBI Taxonomy" id="1132509"/>
    <lineage>
        <taxon>Archaea</taxon>
        <taxon>Methanobacteriati</taxon>
        <taxon>Methanobacteriota</taxon>
        <taxon>Stenosarchaea group</taxon>
        <taxon>Halobacteria</taxon>
        <taxon>Halobacteriales</taxon>
        <taxon>Halococcaceae</taxon>
        <taxon>Halococcus</taxon>
    </lineage>
</organism>
<evidence type="ECO:0000313" key="1">
    <source>
        <dbReference type="EMBL" id="EMA38446.1"/>
    </source>
</evidence>
<dbReference type="CDD" id="cd00657">
    <property type="entry name" value="Ferritin_like"/>
    <property type="match status" value="1"/>
</dbReference>
<dbReference type="SUPFAM" id="SSF47240">
    <property type="entry name" value="Ferritin-like"/>
    <property type="match status" value="1"/>
</dbReference>
<accession>M0LYC9</accession>
<evidence type="ECO:0008006" key="3">
    <source>
        <dbReference type="Google" id="ProtNLM"/>
    </source>
</evidence>
<dbReference type="Proteomes" id="UP000011566">
    <property type="component" value="Unassembled WGS sequence"/>
</dbReference>
<dbReference type="InterPro" id="IPR009078">
    <property type="entry name" value="Ferritin-like_SF"/>
</dbReference>
<dbReference type="PATRIC" id="fig|1132509.6.peg.2218"/>
<comment type="caution">
    <text evidence="1">The sequence shown here is derived from an EMBL/GenBank/DDBJ whole genome shotgun (WGS) entry which is preliminary data.</text>
</comment>
<dbReference type="AlphaFoldDB" id="M0LYC9"/>
<evidence type="ECO:0000313" key="2">
    <source>
        <dbReference type="Proteomes" id="UP000011566"/>
    </source>
</evidence>
<dbReference type="EMBL" id="AOMB01000030">
    <property type="protein sequence ID" value="EMA38446.1"/>
    <property type="molecule type" value="Genomic_DNA"/>
</dbReference>
<name>M0LYC9_9EURY</name>
<gene>
    <name evidence="1" type="ORF">C447_09837</name>
</gene>
<dbReference type="eggNOG" id="arCOG06430">
    <property type="taxonomic scope" value="Archaea"/>
</dbReference>